<evidence type="ECO:0000256" key="4">
    <source>
        <dbReference type="ARBA" id="ARBA00023002"/>
    </source>
</evidence>
<dbReference type="RefSeq" id="WP_190122476.1">
    <property type="nucleotide sequence ID" value="NZ_BMWG01000003.1"/>
</dbReference>
<dbReference type="Proteomes" id="UP000630936">
    <property type="component" value="Unassembled WGS sequence"/>
</dbReference>
<feature type="binding site" evidence="5">
    <location>
        <position position="220"/>
    </location>
    <ligand>
        <name>FMN</name>
        <dbReference type="ChEBI" id="CHEBI:58210"/>
    </ligand>
</feature>
<gene>
    <name evidence="8" type="ORF">GCM10010387_18870</name>
</gene>
<dbReference type="GO" id="GO:0010181">
    <property type="term" value="F:FMN binding"/>
    <property type="evidence" value="ECO:0007669"/>
    <property type="project" value="InterPro"/>
</dbReference>
<evidence type="ECO:0000256" key="3">
    <source>
        <dbReference type="ARBA" id="ARBA00022643"/>
    </source>
</evidence>
<sequence>MDNDARDPGAARAPRDPFHAQDAFRVLLNAQRVWDIDLPSFDPATAPGTPLPLFHQWFADAVAAGQPEPHTMTLATADEAGRPDVRTLMLHDADRRGWHFASHSTSAKGRQLSARPEAAIGFYWAARGRQVRVRGPVATIDAAESAADLHARSTGALAAALTGRQSEVLGSREELAHASAAAWERARTEPEARVPSWTRYVLEPREVEFFQGDAWRQHVRLRYRREEQGDGWDGWSRELLWP</sequence>
<dbReference type="Gene3D" id="2.30.110.10">
    <property type="entry name" value="Electron Transport, Fmn-binding Protein, Chain A"/>
    <property type="match status" value="1"/>
</dbReference>
<comment type="cofactor">
    <cofactor evidence="5">
        <name>FMN</name>
        <dbReference type="ChEBI" id="CHEBI:58210"/>
    </cofactor>
    <text evidence="5">Binds 1 FMN per subunit.</text>
</comment>
<dbReference type="PANTHER" id="PTHR10851">
    <property type="entry name" value="PYRIDOXINE-5-PHOSPHATE OXIDASE"/>
    <property type="match status" value="1"/>
</dbReference>
<proteinExistence type="inferred from homology"/>
<dbReference type="InterPro" id="IPR011576">
    <property type="entry name" value="Pyridox_Oxase_N"/>
</dbReference>
<evidence type="ECO:0000256" key="2">
    <source>
        <dbReference type="ARBA" id="ARBA00022630"/>
    </source>
</evidence>
<comment type="similarity">
    <text evidence="1">Belongs to the pyridoxamine 5'-phosphate oxidase family.</text>
</comment>
<keyword evidence="4" id="KW-0560">Oxidoreductase</keyword>
<comment type="caution">
    <text evidence="8">The sequence shown here is derived from an EMBL/GenBank/DDBJ whole genome shotgun (WGS) entry which is preliminary data.</text>
</comment>
<reference evidence="8" key="2">
    <citation type="submission" date="2020-09" db="EMBL/GenBank/DDBJ databases">
        <authorList>
            <person name="Sun Q."/>
            <person name="Ohkuma M."/>
        </authorList>
    </citation>
    <scope>NUCLEOTIDE SEQUENCE</scope>
    <source>
        <strain evidence="8">JCM 4988</strain>
    </source>
</reference>
<dbReference type="Pfam" id="PF01243">
    <property type="entry name" value="PNPOx_N"/>
    <property type="match status" value="1"/>
</dbReference>
<feature type="domain" description="Pyridoxine 5'-phosphate oxidase dimerisation C-terminal" evidence="7">
    <location>
        <begin position="197"/>
        <end position="242"/>
    </location>
</feature>
<dbReference type="AlphaFoldDB" id="A0A918PYI9"/>
<evidence type="ECO:0000256" key="5">
    <source>
        <dbReference type="PIRSR" id="PIRSR000190-2"/>
    </source>
</evidence>
<evidence type="ECO:0000259" key="7">
    <source>
        <dbReference type="Pfam" id="PF10590"/>
    </source>
</evidence>
<keyword evidence="9" id="KW-1185">Reference proteome</keyword>
<keyword evidence="3 5" id="KW-0288">FMN</keyword>
<dbReference type="EMBL" id="BMWG01000003">
    <property type="protein sequence ID" value="GGZ25553.1"/>
    <property type="molecule type" value="Genomic_DNA"/>
</dbReference>
<organism evidence="8 9">
    <name type="scientific">Streptomyces inusitatus</name>
    <dbReference type="NCBI Taxonomy" id="68221"/>
    <lineage>
        <taxon>Bacteria</taxon>
        <taxon>Bacillati</taxon>
        <taxon>Actinomycetota</taxon>
        <taxon>Actinomycetes</taxon>
        <taxon>Kitasatosporales</taxon>
        <taxon>Streptomycetaceae</taxon>
        <taxon>Streptomyces</taxon>
    </lineage>
</organism>
<feature type="binding site" evidence="5">
    <location>
        <position position="108"/>
    </location>
    <ligand>
        <name>FMN</name>
        <dbReference type="ChEBI" id="CHEBI:58210"/>
    </ligand>
</feature>
<evidence type="ECO:0000256" key="1">
    <source>
        <dbReference type="ARBA" id="ARBA00007301"/>
    </source>
</evidence>
<evidence type="ECO:0000259" key="6">
    <source>
        <dbReference type="Pfam" id="PF01243"/>
    </source>
</evidence>
<protein>
    <submittedName>
        <fullName evidence="8">Oxidase</fullName>
    </submittedName>
</protein>
<dbReference type="GO" id="GO:0008615">
    <property type="term" value="P:pyridoxine biosynthetic process"/>
    <property type="evidence" value="ECO:0007669"/>
    <property type="project" value="InterPro"/>
</dbReference>
<accession>A0A918PYI9</accession>
<evidence type="ECO:0000313" key="8">
    <source>
        <dbReference type="EMBL" id="GGZ25553.1"/>
    </source>
</evidence>
<feature type="binding site" evidence="5">
    <location>
        <position position="130"/>
    </location>
    <ligand>
        <name>FMN</name>
        <dbReference type="ChEBI" id="CHEBI:58210"/>
    </ligand>
</feature>
<dbReference type="InterPro" id="IPR012349">
    <property type="entry name" value="Split_barrel_FMN-bd"/>
</dbReference>
<reference evidence="8" key="1">
    <citation type="journal article" date="2014" name="Int. J. Syst. Evol. Microbiol.">
        <title>Complete genome sequence of Corynebacterium casei LMG S-19264T (=DSM 44701T), isolated from a smear-ripened cheese.</title>
        <authorList>
            <consortium name="US DOE Joint Genome Institute (JGI-PGF)"/>
            <person name="Walter F."/>
            <person name="Albersmeier A."/>
            <person name="Kalinowski J."/>
            <person name="Ruckert C."/>
        </authorList>
    </citation>
    <scope>NUCLEOTIDE SEQUENCE</scope>
    <source>
        <strain evidence="8">JCM 4988</strain>
    </source>
</reference>
<feature type="binding site" evidence="5">
    <location>
        <begin position="165"/>
        <end position="166"/>
    </location>
    <ligand>
        <name>FMN</name>
        <dbReference type="ChEBI" id="CHEBI:58210"/>
    </ligand>
</feature>
<dbReference type="PIRSF" id="PIRSF000190">
    <property type="entry name" value="Pyd_amn-ph_oxd"/>
    <property type="match status" value="1"/>
</dbReference>
<evidence type="ECO:0000313" key="9">
    <source>
        <dbReference type="Proteomes" id="UP000630936"/>
    </source>
</evidence>
<dbReference type="SUPFAM" id="SSF50475">
    <property type="entry name" value="FMN-binding split barrel"/>
    <property type="match status" value="1"/>
</dbReference>
<dbReference type="PANTHER" id="PTHR10851:SF0">
    <property type="entry name" value="PYRIDOXINE-5'-PHOSPHATE OXIDASE"/>
    <property type="match status" value="1"/>
</dbReference>
<dbReference type="GO" id="GO:0004733">
    <property type="term" value="F:pyridoxamine phosphate oxidase activity"/>
    <property type="evidence" value="ECO:0007669"/>
    <property type="project" value="InterPro"/>
</dbReference>
<dbReference type="InterPro" id="IPR000659">
    <property type="entry name" value="Pyridox_Oxase"/>
</dbReference>
<name>A0A918PYI9_9ACTN</name>
<dbReference type="Pfam" id="PF10590">
    <property type="entry name" value="PNP_phzG_C"/>
    <property type="match status" value="1"/>
</dbReference>
<feature type="domain" description="Pyridoxamine 5'-phosphate oxidase N-terminal" evidence="6">
    <location>
        <begin position="60"/>
        <end position="176"/>
    </location>
</feature>
<keyword evidence="2" id="KW-0285">Flavoprotein</keyword>
<dbReference type="NCBIfam" id="NF004231">
    <property type="entry name" value="PRK05679.1"/>
    <property type="match status" value="1"/>
</dbReference>
<dbReference type="InterPro" id="IPR019576">
    <property type="entry name" value="Pyridoxamine_oxidase_dimer_C"/>
</dbReference>